<evidence type="ECO:0000256" key="2">
    <source>
        <dbReference type="ARBA" id="ARBA00023315"/>
    </source>
</evidence>
<dbReference type="PROSITE" id="PS51186">
    <property type="entry name" value="GNAT"/>
    <property type="match status" value="1"/>
</dbReference>
<reference evidence="4 5" key="1">
    <citation type="submission" date="2018-05" db="EMBL/GenBank/DDBJ databases">
        <title>Genomic Encyclopedia of Type Strains, Phase IV (KMG-IV): sequencing the most valuable type-strain genomes for metagenomic binning, comparative biology and taxonomic classification.</title>
        <authorList>
            <person name="Goeker M."/>
        </authorList>
    </citation>
    <scope>NUCLEOTIDE SEQUENCE [LARGE SCALE GENOMIC DNA]</scope>
    <source>
        <strain evidence="4 5">DSM 25350</strain>
    </source>
</reference>
<keyword evidence="2" id="KW-0012">Acyltransferase</keyword>
<name>A0A316FVC1_9GAMM</name>
<dbReference type="SUPFAM" id="SSF55729">
    <property type="entry name" value="Acyl-CoA N-acyltransferases (Nat)"/>
    <property type="match status" value="1"/>
</dbReference>
<gene>
    <name evidence="4" type="ORF">C8D97_11424</name>
</gene>
<proteinExistence type="predicted"/>
<organism evidence="4 5">
    <name type="scientific">Pleionea mediterranea</name>
    <dbReference type="NCBI Taxonomy" id="523701"/>
    <lineage>
        <taxon>Bacteria</taxon>
        <taxon>Pseudomonadati</taxon>
        <taxon>Pseudomonadota</taxon>
        <taxon>Gammaproteobacteria</taxon>
        <taxon>Oceanospirillales</taxon>
        <taxon>Pleioneaceae</taxon>
        <taxon>Pleionea</taxon>
    </lineage>
</organism>
<dbReference type="Gene3D" id="3.40.630.30">
    <property type="match status" value="1"/>
</dbReference>
<evidence type="ECO:0000259" key="3">
    <source>
        <dbReference type="PROSITE" id="PS51186"/>
    </source>
</evidence>
<dbReference type="Proteomes" id="UP000245790">
    <property type="component" value="Unassembled WGS sequence"/>
</dbReference>
<evidence type="ECO:0000313" key="5">
    <source>
        <dbReference type="Proteomes" id="UP000245790"/>
    </source>
</evidence>
<comment type="caution">
    <text evidence="4">The sequence shown here is derived from an EMBL/GenBank/DDBJ whole genome shotgun (WGS) entry which is preliminary data.</text>
</comment>
<dbReference type="PANTHER" id="PTHR43072">
    <property type="entry name" value="N-ACETYLTRANSFERASE"/>
    <property type="match status" value="1"/>
</dbReference>
<accession>A0A316FVC1</accession>
<sequence>MIRAAQPDDAESIANIYNHYIANTLVTFEEEPVSGAEMLSRIEDVTQQSLPWFVYVHNNDISGFAYASKWKGRCAYRYSVEVTVYLSPNVIGKGLGTQLYQALFEQLKQQSFHTVIAGISLPNEASVALHKKFGMKQVALFEQVGYKFDRWVDVGYWQKVL</sequence>
<dbReference type="InterPro" id="IPR000182">
    <property type="entry name" value="GNAT_dom"/>
</dbReference>
<dbReference type="PANTHER" id="PTHR43072:SF23">
    <property type="entry name" value="UPF0039 PROTEIN C11D3.02C"/>
    <property type="match status" value="1"/>
</dbReference>
<dbReference type="EMBL" id="QGGU01000014">
    <property type="protein sequence ID" value="PWK45351.1"/>
    <property type="molecule type" value="Genomic_DNA"/>
</dbReference>
<dbReference type="InterPro" id="IPR016181">
    <property type="entry name" value="Acyl_CoA_acyltransferase"/>
</dbReference>
<protein>
    <submittedName>
        <fullName evidence="4">Phosphinothricin acetyltransferase</fullName>
    </submittedName>
</protein>
<dbReference type="CDD" id="cd04301">
    <property type="entry name" value="NAT_SF"/>
    <property type="match status" value="1"/>
</dbReference>
<evidence type="ECO:0000256" key="1">
    <source>
        <dbReference type="ARBA" id="ARBA00022679"/>
    </source>
</evidence>
<dbReference type="NCBIfam" id="NF040504">
    <property type="entry name" value="resist_ArsN1b"/>
    <property type="match status" value="1"/>
</dbReference>
<evidence type="ECO:0000313" key="4">
    <source>
        <dbReference type="EMBL" id="PWK45351.1"/>
    </source>
</evidence>
<dbReference type="Pfam" id="PF13420">
    <property type="entry name" value="Acetyltransf_4"/>
    <property type="match status" value="1"/>
</dbReference>
<dbReference type="OrthoDB" id="5459937at2"/>
<dbReference type="AlphaFoldDB" id="A0A316FVC1"/>
<feature type="domain" description="N-acetyltransferase" evidence="3">
    <location>
        <begin position="1"/>
        <end position="161"/>
    </location>
</feature>
<dbReference type="RefSeq" id="WP_109764959.1">
    <property type="nucleotide sequence ID" value="NZ_QGGU01000014.1"/>
</dbReference>
<keyword evidence="5" id="KW-1185">Reference proteome</keyword>
<dbReference type="GO" id="GO:0016747">
    <property type="term" value="F:acyltransferase activity, transferring groups other than amino-acyl groups"/>
    <property type="evidence" value="ECO:0007669"/>
    <property type="project" value="InterPro"/>
</dbReference>
<keyword evidence="1 4" id="KW-0808">Transferase</keyword>